<dbReference type="GO" id="GO:0005524">
    <property type="term" value="F:ATP binding"/>
    <property type="evidence" value="ECO:0007669"/>
    <property type="project" value="UniProtKB-UniRule"/>
</dbReference>
<keyword evidence="3" id="KW-0723">Serine/threonine-protein kinase</keyword>
<gene>
    <name evidence="12" type="primary">PAK6_3</name>
    <name evidence="12" type="ORF">LTR91_025022</name>
</gene>
<dbReference type="Pfam" id="PF00069">
    <property type="entry name" value="Pkinase"/>
    <property type="match status" value="1"/>
</dbReference>
<evidence type="ECO:0000256" key="5">
    <source>
        <dbReference type="ARBA" id="ARBA00022741"/>
    </source>
</evidence>
<keyword evidence="6 12" id="KW-0418">Kinase</keyword>
<dbReference type="FunFam" id="3.30.200.20:FF:000488">
    <property type="entry name" value="Related to severin kinase"/>
    <property type="match status" value="1"/>
</dbReference>
<keyword evidence="13" id="KW-1185">Reference proteome</keyword>
<comment type="caution">
    <text evidence="12">The sequence shown here is derived from an EMBL/GenBank/DDBJ whole genome shotgun (WGS) entry which is preliminary data.</text>
</comment>
<dbReference type="Gene3D" id="3.30.200.20">
    <property type="entry name" value="Phosphorylase Kinase, domain 1"/>
    <property type="match status" value="1"/>
</dbReference>
<comment type="catalytic activity">
    <reaction evidence="8">
        <text>L-threonyl-[protein] + ATP = O-phospho-L-threonyl-[protein] + ADP + H(+)</text>
        <dbReference type="Rhea" id="RHEA:46608"/>
        <dbReference type="Rhea" id="RHEA-COMP:11060"/>
        <dbReference type="Rhea" id="RHEA-COMP:11605"/>
        <dbReference type="ChEBI" id="CHEBI:15378"/>
        <dbReference type="ChEBI" id="CHEBI:30013"/>
        <dbReference type="ChEBI" id="CHEBI:30616"/>
        <dbReference type="ChEBI" id="CHEBI:61977"/>
        <dbReference type="ChEBI" id="CHEBI:456216"/>
        <dbReference type="EC" id="2.7.11.1"/>
    </reaction>
</comment>
<dbReference type="PANTHER" id="PTHR48012:SF10">
    <property type="entry name" value="FI20177P1"/>
    <property type="match status" value="1"/>
</dbReference>
<dbReference type="InterPro" id="IPR017441">
    <property type="entry name" value="Protein_kinase_ATP_BS"/>
</dbReference>
<dbReference type="SUPFAM" id="SSF56112">
    <property type="entry name" value="Protein kinase-like (PK-like)"/>
    <property type="match status" value="1"/>
</dbReference>
<dbReference type="AlphaFoldDB" id="A0AAN6H5W2"/>
<evidence type="ECO:0000256" key="6">
    <source>
        <dbReference type="ARBA" id="ARBA00022777"/>
    </source>
</evidence>
<evidence type="ECO:0000256" key="8">
    <source>
        <dbReference type="ARBA" id="ARBA00047899"/>
    </source>
</evidence>
<sequence length="83" mass="8900">MSAAMADPETLYTKQACIGGGSFGKVYKGVDKRTGQSVAIKVIDVENADDEVDDIIQEISILSGLNSPYVTKYYGSYLKGSDL</sequence>
<keyword evidence="5 10" id="KW-0547">Nucleotide-binding</keyword>
<dbReference type="GO" id="GO:0005737">
    <property type="term" value="C:cytoplasm"/>
    <property type="evidence" value="ECO:0007669"/>
    <property type="project" value="TreeGrafter"/>
</dbReference>
<keyword evidence="4 12" id="KW-0808">Transferase</keyword>
<keyword evidence="7 10" id="KW-0067">ATP-binding</keyword>
<evidence type="ECO:0000256" key="10">
    <source>
        <dbReference type="PROSITE-ProRule" id="PRU10141"/>
    </source>
</evidence>
<feature type="domain" description="Protein kinase" evidence="11">
    <location>
        <begin position="12"/>
        <end position="83"/>
    </location>
</feature>
<evidence type="ECO:0000313" key="12">
    <source>
        <dbReference type="EMBL" id="KAK0951371.1"/>
    </source>
</evidence>
<evidence type="ECO:0000256" key="9">
    <source>
        <dbReference type="ARBA" id="ARBA00048679"/>
    </source>
</evidence>
<comment type="catalytic activity">
    <reaction evidence="9">
        <text>L-seryl-[protein] + ATP = O-phospho-L-seryl-[protein] + ADP + H(+)</text>
        <dbReference type="Rhea" id="RHEA:17989"/>
        <dbReference type="Rhea" id="RHEA-COMP:9863"/>
        <dbReference type="Rhea" id="RHEA-COMP:11604"/>
        <dbReference type="ChEBI" id="CHEBI:15378"/>
        <dbReference type="ChEBI" id="CHEBI:29999"/>
        <dbReference type="ChEBI" id="CHEBI:30616"/>
        <dbReference type="ChEBI" id="CHEBI:83421"/>
        <dbReference type="ChEBI" id="CHEBI:456216"/>
        <dbReference type="EC" id="2.7.11.1"/>
    </reaction>
</comment>
<accession>A0AAN6H5W2</accession>
<organism evidence="12 13">
    <name type="scientific">Friedmanniomyces endolithicus</name>
    <dbReference type="NCBI Taxonomy" id="329885"/>
    <lineage>
        <taxon>Eukaryota</taxon>
        <taxon>Fungi</taxon>
        <taxon>Dikarya</taxon>
        <taxon>Ascomycota</taxon>
        <taxon>Pezizomycotina</taxon>
        <taxon>Dothideomycetes</taxon>
        <taxon>Dothideomycetidae</taxon>
        <taxon>Mycosphaerellales</taxon>
        <taxon>Teratosphaeriaceae</taxon>
        <taxon>Friedmanniomyces</taxon>
    </lineage>
</organism>
<evidence type="ECO:0000256" key="4">
    <source>
        <dbReference type="ARBA" id="ARBA00022679"/>
    </source>
</evidence>
<evidence type="ECO:0000256" key="7">
    <source>
        <dbReference type="ARBA" id="ARBA00022840"/>
    </source>
</evidence>
<feature type="non-terminal residue" evidence="12">
    <location>
        <position position="83"/>
    </location>
</feature>
<proteinExistence type="inferred from homology"/>
<dbReference type="GO" id="GO:0004674">
    <property type="term" value="F:protein serine/threonine kinase activity"/>
    <property type="evidence" value="ECO:0007669"/>
    <property type="project" value="UniProtKB-KW"/>
</dbReference>
<evidence type="ECO:0000256" key="3">
    <source>
        <dbReference type="ARBA" id="ARBA00022527"/>
    </source>
</evidence>
<evidence type="ECO:0000259" key="11">
    <source>
        <dbReference type="PROSITE" id="PS50011"/>
    </source>
</evidence>
<dbReference type="InterPro" id="IPR011009">
    <property type="entry name" value="Kinase-like_dom_sf"/>
</dbReference>
<reference evidence="12" key="1">
    <citation type="submission" date="2023-06" db="EMBL/GenBank/DDBJ databases">
        <title>Black Yeasts Isolated from many extreme environments.</title>
        <authorList>
            <person name="Coleine C."/>
            <person name="Stajich J.E."/>
            <person name="Selbmann L."/>
        </authorList>
    </citation>
    <scope>NUCLEOTIDE SEQUENCE</scope>
    <source>
        <strain evidence="12">CCFEE 5200</strain>
    </source>
</reference>
<feature type="binding site" evidence="10">
    <location>
        <position position="41"/>
    </location>
    <ligand>
        <name>ATP</name>
        <dbReference type="ChEBI" id="CHEBI:30616"/>
    </ligand>
</feature>
<dbReference type="InterPro" id="IPR050629">
    <property type="entry name" value="STE20/SPS1-PAK"/>
</dbReference>
<protein>
    <recommendedName>
        <fullName evidence="2">non-specific serine/threonine protein kinase</fullName>
        <ecNumber evidence="2">2.7.11.1</ecNumber>
    </recommendedName>
</protein>
<dbReference type="EMBL" id="JAUJLE010000702">
    <property type="protein sequence ID" value="KAK0951371.1"/>
    <property type="molecule type" value="Genomic_DNA"/>
</dbReference>
<name>A0AAN6H5W2_9PEZI</name>
<dbReference type="Proteomes" id="UP001175353">
    <property type="component" value="Unassembled WGS sequence"/>
</dbReference>
<dbReference type="EC" id="2.7.11.1" evidence="2"/>
<dbReference type="PROSITE" id="PS50011">
    <property type="entry name" value="PROTEIN_KINASE_DOM"/>
    <property type="match status" value="1"/>
</dbReference>
<dbReference type="InterPro" id="IPR000719">
    <property type="entry name" value="Prot_kinase_dom"/>
</dbReference>
<dbReference type="PANTHER" id="PTHR48012">
    <property type="entry name" value="STERILE20-LIKE KINASE, ISOFORM B-RELATED"/>
    <property type="match status" value="1"/>
</dbReference>
<dbReference type="PROSITE" id="PS00107">
    <property type="entry name" value="PROTEIN_KINASE_ATP"/>
    <property type="match status" value="1"/>
</dbReference>
<comment type="similarity">
    <text evidence="1">Belongs to the protein kinase superfamily. STE Ser/Thr protein kinase family. STE20 subfamily.</text>
</comment>
<evidence type="ECO:0000256" key="1">
    <source>
        <dbReference type="ARBA" id="ARBA00008874"/>
    </source>
</evidence>
<evidence type="ECO:0000313" key="13">
    <source>
        <dbReference type="Proteomes" id="UP001175353"/>
    </source>
</evidence>
<evidence type="ECO:0000256" key="2">
    <source>
        <dbReference type="ARBA" id="ARBA00012513"/>
    </source>
</evidence>